<proteinExistence type="predicted"/>
<gene>
    <name evidence="1" type="ORF">BV25DRAFT_1314589</name>
</gene>
<protein>
    <submittedName>
        <fullName evidence="1">Uncharacterized protein</fullName>
    </submittedName>
</protein>
<keyword evidence="2" id="KW-1185">Reference proteome</keyword>
<dbReference type="Proteomes" id="UP000814140">
    <property type="component" value="Unassembled WGS sequence"/>
</dbReference>
<evidence type="ECO:0000313" key="2">
    <source>
        <dbReference type="Proteomes" id="UP000814140"/>
    </source>
</evidence>
<dbReference type="EMBL" id="MU277239">
    <property type="protein sequence ID" value="KAI0058092.1"/>
    <property type="molecule type" value="Genomic_DNA"/>
</dbReference>
<sequence length="224" mass="24823">MRHARGKEITRAFVIEDLIVERSVPMVLQVLWTLPWFAINQPLPHPSKHCEKHRSRHCTVLPANPHRRVIPPSILLGLKKYPPSSQPAPAPRTNQLGTLSDPFSPTSLSSKHSKETPSPICSTIPCENSQAIAGNSAASITTTRLTKQAWSACVSLKTKTTQLCSNCLYGCAVPQRRSADTTFTHLEHHVFFNNVSLSSIISPGWPTIVSTVNTLIEYRFAARR</sequence>
<accession>A0ACB8SPG3</accession>
<reference evidence="1" key="1">
    <citation type="submission" date="2021-03" db="EMBL/GenBank/DDBJ databases">
        <authorList>
            <consortium name="DOE Joint Genome Institute"/>
            <person name="Ahrendt S."/>
            <person name="Looney B.P."/>
            <person name="Miyauchi S."/>
            <person name="Morin E."/>
            <person name="Drula E."/>
            <person name="Courty P.E."/>
            <person name="Chicoki N."/>
            <person name="Fauchery L."/>
            <person name="Kohler A."/>
            <person name="Kuo A."/>
            <person name="Labutti K."/>
            <person name="Pangilinan J."/>
            <person name="Lipzen A."/>
            <person name="Riley R."/>
            <person name="Andreopoulos W."/>
            <person name="He G."/>
            <person name="Johnson J."/>
            <person name="Barry K.W."/>
            <person name="Grigoriev I.V."/>
            <person name="Nagy L."/>
            <person name="Hibbett D."/>
            <person name="Henrissat B."/>
            <person name="Matheny P.B."/>
            <person name="Labbe J."/>
            <person name="Martin F."/>
        </authorList>
    </citation>
    <scope>NUCLEOTIDE SEQUENCE</scope>
    <source>
        <strain evidence="1">HHB10654</strain>
    </source>
</reference>
<comment type="caution">
    <text evidence="1">The sequence shown here is derived from an EMBL/GenBank/DDBJ whole genome shotgun (WGS) entry which is preliminary data.</text>
</comment>
<organism evidence="1 2">
    <name type="scientific">Artomyces pyxidatus</name>
    <dbReference type="NCBI Taxonomy" id="48021"/>
    <lineage>
        <taxon>Eukaryota</taxon>
        <taxon>Fungi</taxon>
        <taxon>Dikarya</taxon>
        <taxon>Basidiomycota</taxon>
        <taxon>Agaricomycotina</taxon>
        <taxon>Agaricomycetes</taxon>
        <taxon>Russulales</taxon>
        <taxon>Auriscalpiaceae</taxon>
        <taxon>Artomyces</taxon>
    </lineage>
</organism>
<name>A0ACB8SPG3_9AGAM</name>
<evidence type="ECO:0000313" key="1">
    <source>
        <dbReference type="EMBL" id="KAI0058092.1"/>
    </source>
</evidence>
<reference evidence="1" key="2">
    <citation type="journal article" date="2022" name="New Phytol.">
        <title>Evolutionary transition to the ectomycorrhizal habit in the genomes of a hyperdiverse lineage of mushroom-forming fungi.</title>
        <authorList>
            <person name="Looney B."/>
            <person name="Miyauchi S."/>
            <person name="Morin E."/>
            <person name="Drula E."/>
            <person name="Courty P.E."/>
            <person name="Kohler A."/>
            <person name="Kuo A."/>
            <person name="LaButti K."/>
            <person name="Pangilinan J."/>
            <person name="Lipzen A."/>
            <person name="Riley R."/>
            <person name="Andreopoulos W."/>
            <person name="He G."/>
            <person name="Johnson J."/>
            <person name="Nolan M."/>
            <person name="Tritt A."/>
            <person name="Barry K.W."/>
            <person name="Grigoriev I.V."/>
            <person name="Nagy L.G."/>
            <person name="Hibbett D."/>
            <person name="Henrissat B."/>
            <person name="Matheny P.B."/>
            <person name="Labbe J."/>
            <person name="Martin F.M."/>
        </authorList>
    </citation>
    <scope>NUCLEOTIDE SEQUENCE</scope>
    <source>
        <strain evidence="1">HHB10654</strain>
    </source>
</reference>